<dbReference type="RefSeq" id="WP_129914594.1">
    <property type="nucleotide sequence ID" value="NZ_RYUY01000019.1"/>
</dbReference>
<dbReference type="AlphaFoldDB" id="A0A4Q5AUS4"/>
<evidence type="ECO:0000313" key="2">
    <source>
        <dbReference type="EMBL" id="RYQ36201.1"/>
    </source>
</evidence>
<gene>
    <name evidence="1" type="ORF">PG2001B_1729</name>
    <name evidence="2" type="ORF">PG2001B_1733</name>
</gene>
<evidence type="ECO:0000313" key="3">
    <source>
        <dbReference type="Proteomes" id="UP000293208"/>
    </source>
</evidence>
<name>A0A4Q5AUS4_9BIFI</name>
<comment type="caution">
    <text evidence="1">The sequence shown here is derived from an EMBL/GenBank/DDBJ whole genome shotgun (WGS) entry which is preliminary data.</text>
</comment>
<protein>
    <submittedName>
        <fullName evidence="1">Uncharacterized protein</fullName>
    </submittedName>
</protein>
<evidence type="ECO:0000313" key="1">
    <source>
        <dbReference type="EMBL" id="RYQ36197.1"/>
    </source>
</evidence>
<accession>A0A4Q5AUS4</accession>
<dbReference type="EMBL" id="RYUY01000019">
    <property type="protein sequence ID" value="RYQ36201.1"/>
    <property type="molecule type" value="Genomic_DNA"/>
</dbReference>
<dbReference type="Proteomes" id="UP000293208">
    <property type="component" value="Unassembled WGS sequence"/>
</dbReference>
<sequence>MSRLLSEEEFEEVTGGAFARRRVVAMSILKGARTPAEIMAVAKSIGDERYGNDSLVLQILDDYWAEE</sequence>
<proteinExistence type="predicted"/>
<reference evidence="1 3" key="1">
    <citation type="submission" date="2018-12" db="EMBL/GenBank/DDBJ databases">
        <title>Unveiling genomic diversity among members of the Bifidobacterium pseudolongum species, a widely distributed gut commensal of the animal kingdom.</title>
        <authorList>
            <person name="Lugli G.A."/>
            <person name="Duranti S."/>
            <person name="Albert K."/>
            <person name="Mancabelli L."/>
            <person name="Napoli S."/>
            <person name="Viappiani A."/>
            <person name="Anzalone R."/>
            <person name="Longhi G."/>
            <person name="Milani C."/>
            <person name="Turroni F."/>
            <person name="Alessandri G."/>
            <person name="Sela D.A."/>
            <person name="Van Sinderen D."/>
            <person name="Ventura M."/>
        </authorList>
    </citation>
    <scope>NUCLEOTIDE SEQUENCE [LARGE SCALE GENOMIC DNA]</scope>
    <source>
        <strain evidence="1 3">2001B</strain>
    </source>
</reference>
<organism evidence="1 3">
    <name type="scientific">Bifidobacterium pseudolongum subsp. globosum</name>
    <dbReference type="NCBI Taxonomy" id="1690"/>
    <lineage>
        <taxon>Bacteria</taxon>
        <taxon>Bacillati</taxon>
        <taxon>Actinomycetota</taxon>
        <taxon>Actinomycetes</taxon>
        <taxon>Bifidobacteriales</taxon>
        <taxon>Bifidobacteriaceae</taxon>
        <taxon>Bifidobacterium</taxon>
    </lineage>
</organism>
<dbReference type="EMBL" id="RYUY01000019">
    <property type="protein sequence ID" value="RYQ36197.1"/>
    <property type="molecule type" value="Genomic_DNA"/>
</dbReference>